<reference evidence="1 2" key="1">
    <citation type="submission" date="2024-09" db="EMBL/GenBank/DDBJ databases">
        <authorList>
            <person name="Sun Q."/>
            <person name="Mori K."/>
        </authorList>
    </citation>
    <scope>NUCLEOTIDE SEQUENCE [LARGE SCALE GENOMIC DNA]</scope>
    <source>
        <strain evidence="1 2">CGMCC 1.12926</strain>
    </source>
</reference>
<organism evidence="1 2">
    <name type="scientific">Flavobacterium procerum</name>
    <dbReference type="NCBI Taxonomy" id="1455569"/>
    <lineage>
        <taxon>Bacteria</taxon>
        <taxon>Pseudomonadati</taxon>
        <taxon>Bacteroidota</taxon>
        <taxon>Flavobacteriia</taxon>
        <taxon>Flavobacteriales</taxon>
        <taxon>Flavobacteriaceae</taxon>
        <taxon>Flavobacterium</taxon>
    </lineage>
</organism>
<gene>
    <name evidence="1" type="ORF">ACFFLS_22360</name>
</gene>
<proteinExistence type="predicted"/>
<evidence type="ECO:0008006" key="3">
    <source>
        <dbReference type="Google" id="ProtNLM"/>
    </source>
</evidence>
<sequence length="119" mass="14391">MNISKKFESNRIFRIWMYTVSHSTLILRSEKQYDDVVYDFNYDDPDTTIDLIFSAVDFISIPDRFDILEIKKHDDKFIFNNNENWFVKAVFCNVGKYSGEDEDDIWHRNLEYDEIINIQ</sequence>
<evidence type="ECO:0000313" key="2">
    <source>
        <dbReference type="Proteomes" id="UP001589734"/>
    </source>
</evidence>
<comment type="caution">
    <text evidence="1">The sequence shown here is derived from an EMBL/GenBank/DDBJ whole genome shotgun (WGS) entry which is preliminary data.</text>
</comment>
<dbReference type="EMBL" id="JBHLYW010000022">
    <property type="protein sequence ID" value="MFC0079808.1"/>
    <property type="molecule type" value="Genomic_DNA"/>
</dbReference>
<keyword evidence="2" id="KW-1185">Reference proteome</keyword>
<dbReference type="RefSeq" id="WP_379687604.1">
    <property type="nucleotide sequence ID" value="NZ_JBHLYW010000022.1"/>
</dbReference>
<protein>
    <recommendedName>
        <fullName evidence="3">YopX protein domain-containing protein</fullName>
    </recommendedName>
</protein>
<evidence type="ECO:0000313" key="1">
    <source>
        <dbReference type="EMBL" id="MFC0079808.1"/>
    </source>
</evidence>
<name>A0ABV6BWI5_9FLAO</name>
<dbReference type="Proteomes" id="UP001589734">
    <property type="component" value="Unassembled WGS sequence"/>
</dbReference>
<accession>A0ABV6BWI5</accession>